<proteinExistence type="predicted"/>
<name>A0ABD5YI75_9EURY</name>
<gene>
    <name evidence="2" type="ORF">ACFQMK_11255</name>
</gene>
<dbReference type="RefSeq" id="WP_267664771.1">
    <property type="nucleotide sequence ID" value="NZ_JAODIX010000043.1"/>
</dbReference>
<protein>
    <submittedName>
        <fullName evidence="2">Uncharacterized protein</fullName>
    </submittedName>
</protein>
<keyword evidence="1" id="KW-0472">Membrane</keyword>
<accession>A0ABD5YI75</accession>
<organism evidence="2 3">
    <name type="scientific">Halorubrum yunnanense</name>
    <dbReference type="NCBI Taxonomy" id="1526162"/>
    <lineage>
        <taxon>Archaea</taxon>
        <taxon>Methanobacteriati</taxon>
        <taxon>Methanobacteriota</taxon>
        <taxon>Stenosarchaea group</taxon>
        <taxon>Halobacteria</taxon>
        <taxon>Halobacteriales</taxon>
        <taxon>Haloferacaceae</taxon>
        <taxon>Halorubrum</taxon>
    </lineage>
</organism>
<evidence type="ECO:0000313" key="2">
    <source>
        <dbReference type="EMBL" id="MFC7187457.1"/>
    </source>
</evidence>
<comment type="caution">
    <text evidence="2">The sequence shown here is derived from an EMBL/GenBank/DDBJ whole genome shotgun (WGS) entry which is preliminary data.</text>
</comment>
<keyword evidence="1" id="KW-0812">Transmembrane</keyword>
<sequence length="67" mass="6649">MDIGFDFGANAPTGVFALHAAAAAFFLYIGVENAAAGESLGLALNALIGAMLVAAGVVVARITARRA</sequence>
<feature type="transmembrane region" description="Helical" evidence="1">
    <location>
        <begin position="42"/>
        <end position="64"/>
    </location>
</feature>
<dbReference type="AlphaFoldDB" id="A0ABD5YI75"/>
<dbReference type="Proteomes" id="UP001596390">
    <property type="component" value="Unassembled WGS sequence"/>
</dbReference>
<dbReference type="EMBL" id="JBHSZZ010000043">
    <property type="protein sequence ID" value="MFC7187457.1"/>
    <property type="molecule type" value="Genomic_DNA"/>
</dbReference>
<keyword evidence="3" id="KW-1185">Reference proteome</keyword>
<keyword evidence="1" id="KW-1133">Transmembrane helix</keyword>
<evidence type="ECO:0000256" key="1">
    <source>
        <dbReference type="SAM" id="Phobius"/>
    </source>
</evidence>
<reference evidence="2 3" key="1">
    <citation type="journal article" date="2019" name="Int. J. Syst. Evol. Microbiol.">
        <title>The Global Catalogue of Microorganisms (GCM) 10K type strain sequencing project: providing services to taxonomists for standard genome sequencing and annotation.</title>
        <authorList>
            <consortium name="The Broad Institute Genomics Platform"/>
            <consortium name="The Broad Institute Genome Sequencing Center for Infectious Disease"/>
            <person name="Wu L."/>
            <person name="Ma J."/>
        </authorList>
    </citation>
    <scope>NUCLEOTIDE SEQUENCE [LARGE SCALE GENOMIC DNA]</scope>
    <source>
        <strain evidence="2 3">Q85</strain>
    </source>
</reference>
<feature type="transmembrane region" description="Helical" evidence="1">
    <location>
        <begin position="7"/>
        <end position="30"/>
    </location>
</feature>
<evidence type="ECO:0000313" key="3">
    <source>
        <dbReference type="Proteomes" id="UP001596390"/>
    </source>
</evidence>